<dbReference type="OrthoDB" id="18530at2759"/>
<name>U4L156_PYROM</name>
<keyword evidence="1" id="KW-1133">Transmembrane helix</keyword>
<dbReference type="AlphaFoldDB" id="U4L156"/>
<dbReference type="Proteomes" id="UP000018144">
    <property type="component" value="Unassembled WGS sequence"/>
</dbReference>
<accession>U4L156</accession>
<reference evidence="3 4" key="1">
    <citation type="journal article" date="2013" name="PLoS Genet.">
        <title>The genome and development-dependent transcriptomes of Pyronema confluens: a window into fungal evolution.</title>
        <authorList>
            <person name="Traeger S."/>
            <person name="Altegoer F."/>
            <person name="Freitag M."/>
            <person name="Gabaldon T."/>
            <person name="Kempken F."/>
            <person name="Kumar A."/>
            <person name="Marcet-Houben M."/>
            <person name="Poggeler S."/>
            <person name="Stajich J.E."/>
            <person name="Nowrousian M."/>
        </authorList>
    </citation>
    <scope>NUCLEOTIDE SEQUENCE [LARGE SCALE GENOMIC DNA]</scope>
    <source>
        <strain evidence="4">CBS 100304</strain>
        <tissue evidence="3">Vegetative mycelium</tissue>
    </source>
</reference>
<keyword evidence="1" id="KW-0472">Membrane</keyword>
<keyword evidence="2" id="KW-0732">Signal</keyword>
<dbReference type="STRING" id="1076935.U4L156"/>
<proteinExistence type="predicted"/>
<feature type="chain" id="PRO_5004651224" evidence="2">
    <location>
        <begin position="20"/>
        <end position="319"/>
    </location>
</feature>
<feature type="transmembrane region" description="Helical" evidence="1">
    <location>
        <begin position="237"/>
        <end position="257"/>
    </location>
</feature>
<gene>
    <name evidence="3" type="ORF">PCON_05391</name>
</gene>
<evidence type="ECO:0000313" key="3">
    <source>
        <dbReference type="EMBL" id="CCX05804.1"/>
    </source>
</evidence>
<protein>
    <submittedName>
        <fullName evidence="3">Uncharacterized protein</fullName>
    </submittedName>
</protein>
<keyword evidence="4" id="KW-1185">Reference proteome</keyword>
<evidence type="ECO:0000313" key="4">
    <source>
        <dbReference type="Proteomes" id="UP000018144"/>
    </source>
</evidence>
<organism evidence="3 4">
    <name type="scientific">Pyronema omphalodes (strain CBS 100304)</name>
    <name type="common">Pyronema confluens</name>
    <dbReference type="NCBI Taxonomy" id="1076935"/>
    <lineage>
        <taxon>Eukaryota</taxon>
        <taxon>Fungi</taxon>
        <taxon>Dikarya</taxon>
        <taxon>Ascomycota</taxon>
        <taxon>Pezizomycotina</taxon>
        <taxon>Pezizomycetes</taxon>
        <taxon>Pezizales</taxon>
        <taxon>Pyronemataceae</taxon>
        <taxon>Pyronema</taxon>
    </lineage>
</organism>
<dbReference type="eggNOG" id="ENOG502S07J">
    <property type="taxonomic scope" value="Eukaryota"/>
</dbReference>
<dbReference type="OMA" id="HVECMNR"/>
<sequence>MRILQSALLLFLLLREAASYEKADGSETTELLTYREGDLVELQCLNRTIDTGEHITDKTGKLQYIPFAQCNETGAPLELRFMEGEGINAQPGLNCTIPVVTDEMYHLLEFYVHHDSPLSCRVRARPQGSHRALIETEEGDSGSGGIEWVPLIFGLTGKLESSHLHIANRINLLFHMASGLPGVIDSAAAYSTSAVTASTRIIIGDPLPLHLRVRWYESTNLPLGELRVNVIHGAGHMLFYCLLSAIVGAVGCYAWVVGVDVPRRLRRVTMGMKGRTNGANGGIIGVTTDKIKIGYNGGYAFPGAGNGGGYGYPGAKRKD</sequence>
<evidence type="ECO:0000256" key="2">
    <source>
        <dbReference type="SAM" id="SignalP"/>
    </source>
</evidence>
<dbReference type="EMBL" id="HF935274">
    <property type="protein sequence ID" value="CCX05804.1"/>
    <property type="molecule type" value="Genomic_DNA"/>
</dbReference>
<feature type="signal peptide" evidence="2">
    <location>
        <begin position="1"/>
        <end position="19"/>
    </location>
</feature>
<keyword evidence="1" id="KW-0812">Transmembrane</keyword>
<dbReference type="PANTHER" id="PTHR40368:SF1">
    <property type="entry name" value="YALI0F14399P"/>
    <property type="match status" value="1"/>
</dbReference>
<dbReference type="PANTHER" id="PTHR40368">
    <property type="entry name" value="YALI0F14399P"/>
    <property type="match status" value="1"/>
</dbReference>
<evidence type="ECO:0000256" key="1">
    <source>
        <dbReference type="SAM" id="Phobius"/>
    </source>
</evidence>